<dbReference type="eggNOG" id="ENOG502ZBQX">
    <property type="taxonomic scope" value="Bacteria"/>
</dbReference>
<gene>
    <name evidence="1" type="ordered locus">Cyan7425_3804</name>
</gene>
<organism evidence="1">
    <name type="scientific">Cyanothece sp. (strain PCC 7425 / ATCC 29141)</name>
    <dbReference type="NCBI Taxonomy" id="395961"/>
    <lineage>
        <taxon>Bacteria</taxon>
        <taxon>Bacillati</taxon>
        <taxon>Cyanobacteriota</taxon>
        <taxon>Cyanophyceae</taxon>
        <taxon>Gomontiellales</taxon>
        <taxon>Cyanothecaceae</taxon>
        <taxon>Cyanothece</taxon>
    </lineage>
</organism>
<dbReference type="AlphaFoldDB" id="B8HTP2"/>
<accession>B8HTP2</accession>
<evidence type="ECO:0000313" key="1">
    <source>
        <dbReference type="EMBL" id="ACL46123.1"/>
    </source>
</evidence>
<dbReference type="PROSITE" id="PS51257">
    <property type="entry name" value="PROKAR_LIPOPROTEIN"/>
    <property type="match status" value="1"/>
</dbReference>
<dbReference type="KEGG" id="cyn:Cyan7425_3804"/>
<name>B8HTP2_CYAP4</name>
<reference evidence="1" key="1">
    <citation type="submission" date="2009-01" db="EMBL/GenBank/DDBJ databases">
        <title>Complete sequence of chromosome Cyanothece sp. PCC 7425.</title>
        <authorList>
            <consortium name="US DOE Joint Genome Institute"/>
            <person name="Lucas S."/>
            <person name="Copeland A."/>
            <person name="Lapidus A."/>
            <person name="Glavina del Rio T."/>
            <person name="Dalin E."/>
            <person name="Tice H."/>
            <person name="Bruce D."/>
            <person name="Goodwin L."/>
            <person name="Pitluck S."/>
            <person name="Sims D."/>
            <person name="Meineke L."/>
            <person name="Brettin T."/>
            <person name="Detter J.C."/>
            <person name="Han C."/>
            <person name="Larimer F."/>
            <person name="Land M."/>
            <person name="Hauser L."/>
            <person name="Kyrpides N."/>
            <person name="Ovchinnikova G."/>
            <person name="Liberton M."/>
            <person name="Stoeckel J."/>
            <person name="Banerjee A."/>
            <person name="Singh A."/>
            <person name="Page L."/>
            <person name="Sato H."/>
            <person name="Zhao L."/>
            <person name="Sherman L."/>
            <person name="Pakrasi H."/>
            <person name="Richardson P."/>
        </authorList>
    </citation>
    <scope>NUCLEOTIDE SEQUENCE</scope>
    <source>
        <strain evidence="1">PCC 7425</strain>
    </source>
</reference>
<sequence>MSILVTRVTDVLPRPIVFFLSVLTLTSGSCSTGVAADKVQPPGATTSFKIRVTGPPETVYDYATSNCPIKGVGRDTSDSIPRAYRDAAGNVRLFANNQTNRQQFIGPSLNTVQRVGCQRTLVSERNPDPSAYGDREWLVAFYTLDGKNVTGLVHNEYHGFAHPGQCSIQVRTLPIQERAKAYDLANQRCWMSALTFAQSQDGGNTFQRPSAPQRLVAALPYVYKPDIGRLGIGNPSNIMFNPKDGYYYFMASVAGHGVQRPGMCLLRNKTLNPQEWRAWNGKGFTTKLINPYSNPNANPKDHVCSPIPGLAQMRTLTYNSFADQFVAMGGSRDSQGKTAPRYTFSQDLINWSQGQIVEGFTPAIAALLPRGSTDKRPTWYYSFLSPDSPARNFDITNQRGYIYFIFANRANQRPRPGEPALQRIQRIQTNQRLMRIPVSLEKQP</sequence>
<dbReference type="HOGENOM" id="CLU_699827_0_0_3"/>
<proteinExistence type="predicted"/>
<dbReference type="EMBL" id="CP001344">
    <property type="protein sequence ID" value="ACL46123.1"/>
    <property type="molecule type" value="Genomic_DNA"/>
</dbReference>
<protein>
    <submittedName>
        <fullName evidence="1">Uncharacterized protein</fullName>
    </submittedName>
</protein>
<dbReference type="STRING" id="395961.Cyan7425_3804"/>